<sequence length="204" mass="22064">MLLHAAASRRVICGILSSQDHWKKSHSSMAGGLQWSCNKKRGICQGNKIETAVPKNHSSIHSSLGSGDAGFGICEGASKSEWEYPSGIVKSYEIGPWSPGVLELLLRLNRCPTHECLKSSGCGSDDSRLFPPFPAFPGFPFMRLASGLVKIKHGVSHVNPRGFCLPVLACNCLKGIWANNMPAKLASHCGIRGWLASKKTQNQH</sequence>
<evidence type="ECO:0000313" key="1">
    <source>
        <dbReference type="EMBL" id="DAA02792.1"/>
    </source>
</evidence>
<accession>Q6ILR9</accession>
<protein>
    <submittedName>
        <fullName evidence="1">HDC08529</fullName>
    </submittedName>
</protein>
<gene>
    <name evidence="1" type="ORF">HDC08529</name>
</gene>
<name>Q6ILR9_DROME</name>
<organism evidence="1">
    <name type="scientific">Drosophila melanogaster</name>
    <name type="common">Fruit fly</name>
    <dbReference type="NCBI Taxonomy" id="7227"/>
    <lineage>
        <taxon>Eukaryota</taxon>
        <taxon>Metazoa</taxon>
        <taxon>Ecdysozoa</taxon>
        <taxon>Arthropoda</taxon>
        <taxon>Hexapoda</taxon>
        <taxon>Insecta</taxon>
        <taxon>Pterygota</taxon>
        <taxon>Neoptera</taxon>
        <taxon>Endopterygota</taxon>
        <taxon>Diptera</taxon>
        <taxon>Brachycera</taxon>
        <taxon>Muscomorpha</taxon>
        <taxon>Ephydroidea</taxon>
        <taxon>Drosophilidae</taxon>
        <taxon>Drosophila</taxon>
        <taxon>Sophophora</taxon>
    </lineage>
</organism>
<dbReference type="EMBL" id="BK001947">
    <property type="protein sequence ID" value="DAA02792.1"/>
    <property type="molecule type" value="Genomic_DNA"/>
</dbReference>
<proteinExistence type="predicted"/>
<dbReference type="AlphaFoldDB" id="Q6ILR9"/>
<reference evidence="1" key="1">
    <citation type="journal article" date="2003" name="Genome Biol.">
        <title>An integrated gene annotation and transcriptional profiling approach towards the full gene content of the Drosophila genome.</title>
        <authorList>
            <person name="Hild M."/>
            <person name="Beckmann B."/>
            <person name="Haas S.A."/>
            <person name="Koch B."/>
            <person name="Solovyev V."/>
            <person name="Busold C."/>
            <person name="Fellenberg K."/>
            <person name="Boutros M."/>
            <person name="Vingron M."/>
            <person name="Sauer F."/>
            <person name="Hoheisel J.D."/>
            <person name="Paro R."/>
        </authorList>
    </citation>
    <scope>NUCLEOTIDE SEQUENCE</scope>
</reference>